<dbReference type="InterPro" id="IPR058704">
    <property type="entry name" value="BGLAP-like_C"/>
</dbReference>
<evidence type="ECO:0000256" key="4">
    <source>
        <dbReference type="ARBA" id="ARBA00022473"/>
    </source>
</evidence>
<keyword evidence="11 15" id="KW-1015">Disulfide bond</keyword>
<comment type="similarity">
    <text evidence="2 17">Belongs to the osteocalcin/matrix Gla protein family.</text>
</comment>
<organism evidence="21">
    <name type="scientific">Xenopus tropicalis</name>
    <name type="common">Western clawed frog</name>
    <name type="synonym">Silurana tropicalis</name>
    <dbReference type="NCBI Taxonomy" id="8364"/>
    <lineage>
        <taxon>Eukaryota</taxon>
        <taxon>Metazoa</taxon>
        <taxon>Chordata</taxon>
        <taxon>Craniata</taxon>
        <taxon>Vertebrata</taxon>
        <taxon>Euteleostomi</taxon>
        <taxon>Amphibia</taxon>
        <taxon>Batrachia</taxon>
        <taxon>Anura</taxon>
        <taxon>Pipoidea</taxon>
        <taxon>Pipidae</taxon>
        <taxon>Xenopodinae</taxon>
        <taxon>Xenopus</taxon>
        <taxon>Silurana</taxon>
    </lineage>
</organism>
<dbReference type="InterPro" id="IPR035972">
    <property type="entry name" value="GLA-like_dom_SF"/>
</dbReference>
<dbReference type="InterPro" id="IPR000294">
    <property type="entry name" value="GLA_domain"/>
</dbReference>
<evidence type="ECO:0000256" key="15">
    <source>
        <dbReference type="PIRSR" id="PIRSR602384-2"/>
    </source>
</evidence>
<evidence type="ECO:0000256" key="13">
    <source>
        <dbReference type="ARBA" id="ARBA00025316"/>
    </source>
</evidence>
<dbReference type="GeneTree" id="ENSGT00390000003753"/>
<keyword evidence="5 16" id="KW-0301">Gamma-carboxyglutamic acid</keyword>
<dbReference type="Ensembl" id="ENSXETT00000123545">
    <property type="protein sequence ID" value="ENSXETP00000107802"/>
    <property type="gene ID" value="ENSXETG00000048657"/>
</dbReference>
<dbReference type="InParanoid" id="A0A803JIN9"/>
<evidence type="ECO:0000256" key="10">
    <source>
        <dbReference type="ARBA" id="ARBA00022855"/>
    </source>
</evidence>
<feature type="binding site" evidence="14">
    <location>
        <position position="156"/>
    </location>
    <ligand>
        <name>Ca(2+)</name>
        <dbReference type="ChEBI" id="CHEBI:29108"/>
        <label>1</label>
    </ligand>
</feature>
<feature type="disulfide bond" evidence="15">
    <location>
        <begin position="158"/>
        <end position="164"/>
    </location>
</feature>
<dbReference type="Pfam" id="PF25890">
    <property type="entry name" value="BGLAP_C"/>
    <property type="match status" value="1"/>
</dbReference>
<dbReference type="SUPFAM" id="SSF57630">
    <property type="entry name" value="GLA-domain"/>
    <property type="match status" value="1"/>
</dbReference>
<feature type="binding site" evidence="14">
    <location>
        <position position="152"/>
    </location>
    <ligand>
        <name>Ca(2+)</name>
        <dbReference type="ChEBI" id="CHEBI:29108"/>
        <label>1</label>
    </ligand>
</feature>
<evidence type="ECO:0000256" key="5">
    <source>
        <dbReference type="ARBA" id="ARBA00022479"/>
    </source>
</evidence>
<feature type="modified residue" description="4-carboxyglutamate" evidence="16">
    <location>
        <position position="156"/>
    </location>
</feature>
<evidence type="ECO:0000256" key="1">
    <source>
        <dbReference type="ARBA" id="ARBA00004613"/>
    </source>
</evidence>
<feature type="binding site" evidence="14">
    <location>
        <position position="159"/>
    </location>
    <ligand>
        <name>Ca(2+)</name>
        <dbReference type="ChEBI" id="CHEBI:29108"/>
        <label>1</label>
    </ligand>
</feature>
<evidence type="ECO:0000256" key="11">
    <source>
        <dbReference type="ARBA" id="ARBA00023157"/>
    </source>
</evidence>
<keyword evidence="7" id="KW-0597">Phosphoprotein</keyword>
<comment type="PTM">
    <text evidence="16">Gamma-carboxyglutamate residues are formed by vitamin K dependent carboxylation. These residues are essential for the binding of calcium.</text>
</comment>
<keyword evidence="14" id="KW-0479">Metal-binding</keyword>
<evidence type="ECO:0000256" key="2">
    <source>
        <dbReference type="ARBA" id="ARBA00008850"/>
    </source>
</evidence>
<feature type="modified residue" description="4-carboxyglutamate" evidence="16">
    <location>
        <position position="159"/>
    </location>
</feature>
<reference evidence="21" key="1">
    <citation type="journal article" date="2010" name="Science">
        <title>The genome of the Western clawed frog Xenopus tropicalis.</title>
        <authorList>
            <person name="Hellsten U."/>
            <person name="Harland R.M."/>
            <person name="Gilchrist M.J."/>
            <person name="Hendrix D."/>
            <person name="Jurka J."/>
            <person name="Kapitonov V."/>
            <person name="Ovcharenko I."/>
            <person name="Putnam N.H."/>
            <person name="Shu S."/>
            <person name="Taher L."/>
            <person name="Blitz I.L."/>
            <person name="Blumberg B."/>
            <person name="Dichmann D.S."/>
            <person name="Dubchak I."/>
            <person name="Amaya E."/>
            <person name="Detter J.C."/>
            <person name="Fletcher R."/>
            <person name="Gerhard D.S."/>
            <person name="Goodstein D."/>
            <person name="Graves T."/>
            <person name="Grigoriev I.V."/>
            <person name="Grimwood J."/>
            <person name="Kawashima T."/>
            <person name="Lindquist E."/>
            <person name="Lucas S.M."/>
            <person name="Mead P.E."/>
            <person name="Mitros T."/>
            <person name="Ogino H."/>
            <person name="Ohta Y."/>
            <person name="Poliakov A.V."/>
            <person name="Pollet N."/>
            <person name="Robert J."/>
            <person name="Salamov A."/>
            <person name="Sater A.K."/>
            <person name="Schmutz J."/>
            <person name="Terry A."/>
            <person name="Vize P.D."/>
            <person name="Warren W.C."/>
            <person name="Wells D."/>
            <person name="Wills A."/>
            <person name="Wilson R.K."/>
            <person name="Zimmerman L.B."/>
            <person name="Zorn A.M."/>
            <person name="Grainger R."/>
            <person name="Grammer T."/>
            <person name="Khokha M.K."/>
            <person name="Richardson P.M."/>
            <person name="Rokhsar D.S."/>
        </authorList>
    </citation>
    <scope>NUCLEOTIDE SEQUENCE [LARGE SCALE GENOMIC DNA]</scope>
    <source>
        <strain evidence="21">Nigerian</strain>
    </source>
</reference>
<evidence type="ECO:0000256" key="19">
    <source>
        <dbReference type="SAM" id="Phobius"/>
    </source>
</evidence>
<evidence type="ECO:0000256" key="12">
    <source>
        <dbReference type="ARBA" id="ARBA00023188"/>
    </source>
</evidence>
<evidence type="ECO:0000256" key="14">
    <source>
        <dbReference type="PIRSR" id="PIRSR602384-1"/>
    </source>
</evidence>
<feature type="compositionally biased region" description="Basic and acidic residues" evidence="18">
    <location>
        <begin position="138"/>
        <end position="157"/>
    </location>
</feature>
<keyword evidence="19" id="KW-1133">Transmembrane helix</keyword>
<keyword evidence="19" id="KW-0812">Transmembrane</keyword>
<dbReference type="GO" id="GO:0001503">
    <property type="term" value="P:ossification"/>
    <property type="evidence" value="ECO:0007669"/>
    <property type="project" value="UniProtKB-KW"/>
</dbReference>
<dbReference type="GO" id="GO:0031012">
    <property type="term" value="C:extracellular matrix"/>
    <property type="evidence" value="ECO:0007669"/>
    <property type="project" value="InterPro"/>
</dbReference>
<evidence type="ECO:0000256" key="7">
    <source>
        <dbReference type="ARBA" id="ARBA00022553"/>
    </source>
</evidence>
<dbReference type="PROSITE" id="PS50998">
    <property type="entry name" value="GLA_2"/>
    <property type="match status" value="1"/>
</dbReference>
<dbReference type="GO" id="GO:0030500">
    <property type="term" value="P:regulation of bone mineralization"/>
    <property type="evidence" value="ECO:0007669"/>
    <property type="project" value="InterPro"/>
</dbReference>
<dbReference type="PANTHER" id="PTHR10109:SF0">
    <property type="entry name" value="MATRIX GLA PROTEIN"/>
    <property type="match status" value="1"/>
</dbReference>
<dbReference type="SMART" id="SM00069">
    <property type="entry name" value="GLA"/>
    <property type="match status" value="1"/>
</dbReference>
<feature type="transmembrane region" description="Helical" evidence="19">
    <location>
        <begin position="46"/>
        <end position="64"/>
    </location>
</feature>
<dbReference type="GO" id="GO:0005576">
    <property type="term" value="C:extracellular region"/>
    <property type="evidence" value="ECO:0007669"/>
    <property type="project" value="UniProtKB-SubCell"/>
</dbReference>
<dbReference type="PANTHER" id="PTHR10109">
    <property type="entry name" value="MATRIX GLA PROTEIN"/>
    <property type="match status" value="1"/>
</dbReference>
<keyword evidence="8" id="KW-0732">Signal</keyword>
<dbReference type="PRINTS" id="PR00002">
    <property type="entry name" value="GLABONE"/>
</dbReference>
<reference evidence="21" key="2">
    <citation type="submission" date="2021-03" db="UniProtKB">
        <authorList>
            <consortium name="Ensembl"/>
        </authorList>
    </citation>
    <scope>IDENTIFICATION</scope>
</reference>
<feature type="transmembrane region" description="Helical" evidence="19">
    <location>
        <begin position="85"/>
        <end position="105"/>
    </location>
</feature>
<dbReference type="InterPro" id="IPR002384">
    <property type="entry name" value="Osteocalcin/MGP"/>
</dbReference>
<comment type="PTM">
    <text evidence="17">Requires vitamin K-dependent gamma-carboxylation for its function.</text>
</comment>
<feature type="transmembrane region" description="Helical" evidence="19">
    <location>
        <begin position="20"/>
        <end position="40"/>
    </location>
</feature>
<gene>
    <name evidence="21" type="primary">mgp</name>
</gene>
<dbReference type="InterPro" id="IPR027118">
    <property type="entry name" value="MGP"/>
</dbReference>
<proteinExistence type="inferred from homology"/>
<evidence type="ECO:0000256" key="16">
    <source>
        <dbReference type="PIRSR" id="PIRSR602384-3"/>
    </source>
</evidence>
<keyword evidence="14" id="KW-0106">Calcium</keyword>
<keyword evidence="9" id="KW-0221">Differentiation</keyword>
<evidence type="ECO:0000256" key="18">
    <source>
        <dbReference type="SAM" id="MobiDB-lite"/>
    </source>
</evidence>
<evidence type="ECO:0000256" key="9">
    <source>
        <dbReference type="ARBA" id="ARBA00022782"/>
    </source>
</evidence>
<dbReference type="GO" id="GO:0051216">
    <property type="term" value="P:cartilage development"/>
    <property type="evidence" value="ECO:0007669"/>
    <property type="project" value="UniProtKB-KW"/>
</dbReference>
<dbReference type="GO" id="GO:0005509">
    <property type="term" value="F:calcium ion binding"/>
    <property type="evidence" value="ECO:0007669"/>
    <property type="project" value="UniProtKB-UniRule"/>
</dbReference>
<dbReference type="AlphaFoldDB" id="A0A803JIN9"/>
<accession>A0A803JIN9</accession>
<keyword evidence="12" id="KW-0891">Chondrogenesis</keyword>
<keyword evidence="19" id="KW-0472">Membrane</keyword>
<keyword evidence="10" id="KW-0892">Osteogenesis</keyword>
<keyword evidence="4" id="KW-0217">Developmental protein</keyword>
<comment type="subcellular location">
    <subcellularLocation>
        <location evidence="1 17">Secreted</location>
    </subcellularLocation>
</comment>
<evidence type="ECO:0000256" key="3">
    <source>
        <dbReference type="ARBA" id="ARBA00017145"/>
    </source>
</evidence>
<protein>
    <recommendedName>
        <fullName evidence="3 17">Matrix Gla protein</fullName>
        <shortName evidence="17">MGP</shortName>
    </recommendedName>
</protein>
<feature type="region of interest" description="Disordered" evidence="18">
    <location>
        <begin position="133"/>
        <end position="157"/>
    </location>
</feature>
<feature type="modified residue" description="4-carboxyglutamate" evidence="16">
    <location>
        <position position="152"/>
    </location>
</feature>
<keyword evidence="6 17" id="KW-0964">Secreted</keyword>
<evidence type="ECO:0000256" key="6">
    <source>
        <dbReference type="ARBA" id="ARBA00022525"/>
    </source>
</evidence>
<evidence type="ECO:0000256" key="17">
    <source>
        <dbReference type="RuleBase" id="RU361261"/>
    </source>
</evidence>
<evidence type="ECO:0000259" key="20">
    <source>
        <dbReference type="PROSITE" id="PS50998"/>
    </source>
</evidence>
<name>A0A803JIN9_XENTR</name>
<dbReference type="GO" id="GO:0030154">
    <property type="term" value="P:cell differentiation"/>
    <property type="evidence" value="ECO:0007669"/>
    <property type="project" value="UniProtKB-KW"/>
</dbReference>
<evidence type="ECO:0000313" key="21">
    <source>
        <dbReference type="Ensembl" id="ENSXETP00000107802"/>
    </source>
</evidence>
<feature type="domain" description="Gla" evidence="20">
    <location>
        <begin position="136"/>
        <end position="182"/>
    </location>
</feature>
<sequence>MLHISLKNASHPPTSRSYTFALSFGFLLAVPTYIPLAFWYLPPQMLGLIINIALLNIIAVSGLYRRSWLSSDSKKSEEAIIEKDIMKTLPVILLLALVAVVALAYDSYESHESLEVYDPFLNSRKANSFMNSQAKNQRMNERIRERNKSPRERQREACEDYDPCERYALRYGFSAAYKRYFGQRRGEKK</sequence>
<comment type="function">
    <text evidence="13">Associates with the organic matrix of bone and cartilage. Thought to act as an inhibitor of bone formation.</text>
</comment>
<dbReference type="PROSITE" id="PS00011">
    <property type="entry name" value="GLA_1"/>
    <property type="match status" value="1"/>
</dbReference>
<evidence type="ECO:0000256" key="8">
    <source>
        <dbReference type="ARBA" id="ARBA00022729"/>
    </source>
</evidence>